<accession>A0A137NWB9</accession>
<reference evidence="2 3" key="1">
    <citation type="journal article" date="2015" name="Genome Biol. Evol.">
        <title>Phylogenomic analyses indicate that early fungi evolved digesting cell walls of algal ancestors of land plants.</title>
        <authorList>
            <person name="Chang Y."/>
            <person name="Wang S."/>
            <person name="Sekimoto S."/>
            <person name="Aerts A.L."/>
            <person name="Choi C."/>
            <person name="Clum A."/>
            <person name="LaButti K.M."/>
            <person name="Lindquist E.A."/>
            <person name="Yee Ngan C."/>
            <person name="Ohm R.A."/>
            <person name="Salamov A.A."/>
            <person name="Grigoriev I.V."/>
            <person name="Spatafora J.W."/>
            <person name="Berbee M.L."/>
        </authorList>
    </citation>
    <scope>NUCLEOTIDE SEQUENCE [LARGE SCALE GENOMIC DNA]</scope>
    <source>
        <strain evidence="2 3">NRRL 28638</strain>
    </source>
</reference>
<feature type="non-terminal residue" evidence="2">
    <location>
        <position position="1"/>
    </location>
</feature>
<keyword evidence="1" id="KW-1133">Transmembrane helix</keyword>
<protein>
    <submittedName>
        <fullName evidence="2">Uncharacterized protein</fullName>
    </submittedName>
</protein>
<keyword evidence="3" id="KW-1185">Reference proteome</keyword>
<dbReference type="EMBL" id="KQ964664">
    <property type="protein sequence ID" value="KXN67057.1"/>
    <property type="molecule type" value="Genomic_DNA"/>
</dbReference>
<proteinExistence type="predicted"/>
<evidence type="ECO:0000313" key="2">
    <source>
        <dbReference type="EMBL" id="KXN67057.1"/>
    </source>
</evidence>
<organism evidence="2 3">
    <name type="scientific">Conidiobolus coronatus (strain ATCC 28846 / CBS 209.66 / NRRL 28638)</name>
    <name type="common">Delacroixia coronata</name>
    <dbReference type="NCBI Taxonomy" id="796925"/>
    <lineage>
        <taxon>Eukaryota</taxon>
        <taxon>Fungi</taxon>
        <taxon>Fungi incertae sedis</taxon>
        <taxon>Zoopagomycota</taxon>
        <taxon>Entomophthoromycotina</taxon>
        <taxon>Entomophthoromycetes</taxon>
        <taxon>Entomophthorales</taxon>
        <taxon>Ancylistaceae</taxon>
        <taxon>Conidiobolus</taxon>
    </lineage>
</organism>
<feature type="transmembrane region" description="Helical" evidence="1">
    <location>
        <begin position="156"/>
        <end position="180"/>
    </location>
</feature>
<dbReference type="Proteomes" id="UP000070444">
    <property type="component" value="Unassembled WGS sequence"/>
</dbReference>
<dbReference type="AlphaFoldDB" id="A0A137NWB9"/>
<evidence type="ECO:0000256" key="1">
    <source>
        <dbReference type="SAM" id="Phobius"/>
    </source>
</evidence>
<keyword evidence="1" id="KW-0472">Membrane</keyword>
<name>A0A137NWB9_CONC2</name>
<sequence>NSTQTRISDIYKFDLSTEKWGLEKVKLNLDADKFEGGQAGGLSLDIYNEKLISYMTLMDMKTEQFIPKLATLDYKAKEWEWTWLDINNDDGTDNSLILVDQHTIVINDQLLMFHGYSNQKASKKTYVLDLKTNKLQGFVNISGKYGQETASSLPTWAIILITVICVLVFIFILAGLWFYLRYKKRVKPGENGDQKMQDIWAASDVEVKGNIKGNTTLTFGNTVTSTGQAGTALNEDSMMNYDCFKHEVDLDDMEDTKVHTKI</sequence>
<gene>
    <name evidence="2" type="ORF">CONCODRAFT_10951</name>
</gene>
<evidence type="ECO:0000313" key="3">
    <source>
        <dbReference type="Proteomes" id="UP000070444"/>
    </source>
</evidence>
<keyword evidence="1" id="KW-0812">Transmembrane</keyword>